<dbReference type="SUPFAM" id="SSF103025">
    <property type="entry name" value="Folate-binding domain"/>
    <property type="match status" value="1"/>
</dbReference>
<dbReference type="InterPro" id="IPR029043">
    <property type="entry name" value="GcvT/YgfZ_C"/>
</dbReference>
<dbReference type="Gene3D" id="3.30.1360.120">
    <property type="entry name" value="Probable tRNA modification gtpase trme, domain 1"/>
    <property type="match status" value="1"/>
</dbReference>
<dbReference type="InterPro" id="IPR013977">
    <property type="entry name" value="GcvT_C"/>
</dbReference>
<dbReference type="AlphaFoldDB" id="A0A2N3KTP6"/>
<dbReference type="PANTHER" id="PTHR43757">
    <property type="entry name" value="AMINOMETHYLTRANSFERASE"/>
    <property type="match status" value="1"/>
</dbReference>
<evidence type="ECO:0000259" key="4">
    <source>
        <dbReference type="Pfam" id="PF08669"/>
    </source>
</evidence>
<dbReference type="InterPro" id="IPR036188">
    <property type="entry name" value="FAD/NAD-bd_sf"/>
</dbReference>
<organism evidence="6 7">
    <name type="scientific">Thalassospira marina</name>
    <dbReference type="NCBI Taxonomy" id="2048283"/>
    <lineage>
        <taxon>Bacteria</taxon>
        <taxon>Pseudomonadati</taxon>
        <taxon>Pseudomonadota</taxon>
        <taxon>Alphaproteobacteria</taxon>
        <taxon>Rhodospirillales</taxon>
        <taxon>Thalassospiraceae</taxon>
        <taxon>Thalassospira</taxon>
    </lineage>
</organism>
<dbReference type="Pfam" id="PF08669">
    <property type="entry name" value="GCV_T_C"/>
    <property type="match status" value="1"/>
</dbReference>
<dbReference type="InterPro" id="IPR006277">
    <property type="entry name" value="Sarcosine_oxidase_asu"/>
</dbReference>
<reference evidence="6 7" key="1">
    <citation type="submission" date="2017-09" db="EMBL/GenBank/DDBJ databases">
        <title>Biodiversity and function of Thalassospira species in the particle-attached aromatic-hydrocarbon-degrading consortia from the surface seawater of the South China Sea.</title>
        <authorList>
            <person name="Dong C."/>
            <person name="Liu R."/>
            <person name="Shao Z."/>
        </authorList>
    </citation>
    <scope>NUCLEOTIDE SEQUENCE [LARGE SCALE GENOMIC DNA]</scope>
    <source>
        <strain evidence="6 7">CSC1P2</strain>
    </source>
</reference>
<dbReference type="EMBL" id="NWTK01000007">
    <property type="protein sequence ID" value="PKR53897.1"/>
    <property type="molecule type" value="Genomic_DNA"/>
</dbReference>
<evidence type="ECO:0000256" key="2">
    <source>
        <dbReference type="ARBA" id="ARBA00023002"/>
    </source>
</evidence>
<dbReference type="PRINTS" id="PR00469">
    <property type="entry name" value="PNDRDTASEII"/>
</dbReference>
<dbReference type="GO" id="GO:0008115">
    <property type="term" value="F:sarcosine oxidase activity"/>
    <property type="evidence" value="ECO:0007669"/>
    <property type="project" value="InterPro"/>
</dbReference>
<dbReference type="InterPro" id="IPR027266">
    <property type="entry name" value="TrmE/GcvT-like"/>
</dbReference>
<dbReference type="Gene3D" id="3.50.50.60">
    <property type="entry name" value="FAD/NAD(P)-binding domain"/>
    <property type="match status" value="1"/>
</dbReference>
<dbReference type="RefSeq" id="WP_101267109.1">
    <property type="nucleotide sequence ID" value="NZ_NWTK01000007.1"/>
</dbReference>
<dbReference type="InterPro" id="IPR028896">
    <property type="entry name" value="GcvT/YgfZ/DmdA"/>
</dbReference>
<dbReference type="OrthoDB" id="5287468at2"/>
<dbReference type="InterPro" id="IPR041117">
    <property type="entry name" value="SoxA_A3"/>
</dbReference>
<dbReference type="Gene3D" id="3.10.20.440">
    <property type="entry name" value="2Fe-2S iron-sulphur cluster binding domain, sarcosine oxidase, alpha subunit, N-terminal domain"/>
    <property type="match status" value="1"/>
</dbReference>
<evidence type="ECO:0000259" key="5">
    <source>
        <dbReference type="Pfam" id="PF17806"/>
    </source>
</evidence>
<dbReference type="NCBIfam" id="TIGR01372">
    <property type="entry name" value="soxA"/>
    <property type="match status" value="1"/>
</dbReference>
<name>A0A2N3KTP6_9PROT</name>
<evidence type="ECO:0000256" key="1">
    <source>
        <dbReference type="ARBA" id="ARBA00008609"/>
    </source>
</evidence>
<dbReference type="Pfam" id="PF01571">
    <property type="entry name" value="GCV_T"/>
    <property type="match status" value="1"/>
</dbReference>
<dbReference type="SUPFAM" id="SSF51905">
    <property type="entry name" value="FAD/NAD(P)-binding domain"/>
    <property type="match status" value="1"/>
</dbReference>
<feature type="domain" description="GCVT N-terminal" evidence="3">
    <location>
        <begin position="606"/>
        <end position="871"/>
    </location>
</feature>
<dbReference type="InterPro" id="IPR042204">
    <property type="entry name" value="2Fe-2S-bd_N"/>
</dbReference>
<protein>
    <submittedName>
        <fullName evidence="6">Sarcosine oxidase subunit alpha</fullName>
    </submittedName>
</protein>
<proteinExistence type="inferred from homology"/>
<keyword evidence="2" id="KW-0560">Oxidoreductase</keyword>
<dbReference type="Pfam" id="PF12831">
    <property type="entry name" value="FAD_oxidored"/>
    <property type="match status" value="1"/>
</dbReference>
<feature type="domain" description="SoxA A3" evidence="5">
    <location>
        <begin position="508"/>
        <end position="589"/>
    </location>
</feature>
<dbReference type="InterPro" id="IPR006222">
    <property type="entry name" value="GCVT_N"/>
</dbReference>
<dbReference type="Proteomes" id="UP000233597">
    <property type="component" value="Unassembled WGS sequence"/>
</dbReference>
<feature type="domain" description="Aminomethyltransferase C-terminal" evidence="4">
    <location>
        <begin position="896"/>
        <end position="979"/>
    </location>
</feature>
<evidence type="ECO:0000313" key="7">
    <source>
        <dbReference type="Proteomes" id="UP000233597"/>
    </source>
</evidence>
<sequence length="987" mass="106546">MTSRRLSDGGRIDRSQKFAVRFGGKQFTAFGGDTLASALLAGNKGVVARSFKYHRPRGIMAAGAEEPNALVHLRDGARHEPNAQATLVEAFAGLSSTPQNAWPSLEFDIGAPLGLMSRFFGAGFYYKTFIGPFQGTGFWMFCERFIRKAAGMGFAKTIDDPDHYEKINAFCDTLIIGAGPSGLAAALAAGRKGDNVVLVDQDHVLGGSLLDEQAGSASDAWLAQTAAELHAMANVRILTRTTAFGAYDGDVFGLVERLQDHMQVPEAGKPRQRYWLLRTGKTILATGALERPLVFAGNDVPGVMLASAVREYLNRYAVLCGQEIVLATNNDSAYQTAFDLRDAGATVTICDVRANVSPVLVQKSVRAGITVLAGHGILQAWGNKCVTGAQIVPVDTAGHATGSTRMIKCDLIAVSGGWAPVLHLWSQRFGKPDYHKKLDAFLPQAQRETITCVGSLVGAVNCQEALEQGHVAGGQTGNAPEMALSETFWGNDLSAVTIITKPDGTTPGKAFVDFQHDVKLADIDQAHLEGYVSVEHLKRYTTSGMATDQGKTSNLNALSRMAALCKMDIPAVGTTRFRPPFTPVTIGAIVGHEHGLHFRPTRLSVIHDWHRQNGAEFTEAGAWLRPWYYPENGEDLRRAYIREAAHVREHVGIVDVSTLGKIAVQGPDAAEFLNRVYTNGFKTLAPGRLRYGVMLREDGFVLDDGATARLGENDYFMSTTTANAAKILAKAELLLDTAWRDLKVHVTTITDQWAAFAIAGPKSRQLLVDVTGADLSRDALPNNHFTNVIVNGVNCRLHRMSYSGELAYEIYVPAKSGRMVWESLMAAGKVHSLKPYGTEAMGALRIEKGHVAGAEIEGRTTMQDLGLEGLASGKKPFLGAVLRKRPHLENPDRPTLVGLEIIGDQGAKAGSLLFAQTGPTEGHGEGWVSSTTYSPALKKNIALALLSRGRTRLGETIRVVDFVGNSTLQAKVVSHHFFDPEGLRQNG</sequence>
<dbReference type="Pfam" id="PF13510">
    <property type="entry name" value="Fer2_4"/>
    <property type="match status" value="1"/>
</dbReference>
<dbReference type="SUPFAM" id="SSF101790">
    <property type="entry name" value="Aminomethyltransferase beta-barrel domain"/>
    <property type="match status" value="1"/>
</dbReference>
<dbReference type="Pfam" id="PF17806">
    <property type="entry name" value="SO_alpha_A3"/>
    <property type="match status" value="1"/>
</dbReference>
<comment type="similarity">
    <text evidence="1">Belongs to the GcvT family.</text>
</comment>
<dbReference type="PRINTS" id="PR00368">
    <property type="entry name" value="FADPNR"/>
</dbReference>
<dbReference type="GO" id="GO:0046653">
    <property type="term" value="P:tetrahydrofolate metabolic process"/>
    <property type="evidence" value="ECO:0007669"/>
    <property type="project" value="InterPro"/>
</dbReference>
<evidence type="ECO:0000313" key="6">
    <source>
        <dbReference type="EMBL" id="PKR53897.1"/>
    </source>
</evidence>
<evidence type="ECO:0000259" key="3">
    <source>
        <dbReference type="Pfam" id="PF01571"/>
    </source>
</evidence>
<dbReference type="PIRSF" id="PIRSF037980">
    <property type="entry name" value="SoxA"/>
    <property type="match status" value="1"/>
</dbReference>
<accession>A0A2N3KTP6</accession>
<comment type="caution">
    <text evidence="6">The sequence shown here is derived from an EMBL/GenBank/DDBJ whole genome shotgun (WGS) entry which is preliminary data.</text>
</comment>
<dbReference type="PANTHER" id="PTHR43757:SF2">
    <property type="entry name" value="AMINOMETHYLTRANSFERASE, MITOCHONDRIAL"/>
    <property type="match status" value="1"/>
</dbReference>
<gene>
    <name evidence="6" type="ORF">COO20_12895</name>
</gene>